<feature type="coiled-coil region" evidence="1">
    <location>
        <begin position="22"/>
        <end position="49"/>
    </location>
</feature>
<reference evidence="3" key="1">
    <citation type="submission" date="2018-11" db="EMBL/GenBank/DDBJ databases">
        <title>Complete genome sequence of Paenibacillus sp. ML311-T8.</title>
        <authorList>
            <person name="Nam Y.-D."/>
            <person name="Kang J."/>
            <person name="Chung W.-H."/>
            <person name="Park Y.S."/>
        </authorList>
    </citation>
    <scope>NUCLEOTIDE SEQUENCE [LARGE SCALE GENOMIC DNA]</scope>
    <source>
        <strain evidence="3">ML311-T8</strain>
    </source>
</reference>
<dbReference type="Pfam" id="PF09969">
    <property type="entry name" value="DUF2203"/>
    <property type="match status" value="1"/>
</dbReference>
<dbReference type="Proteomes" id="UP000426246">
    <property type="component" value="Chromosome"/>
</dbReference>
<evidence type="ECO:0000313" key="3">
    <source>
        <dbReference type="Proteomes" id="UP000426246"/>
    </source>
</evidence>
<sequence length="134" mass="15639">MTTRYFTLDEANLLLPFVDQELIKLQALKREFQEKYLDLKRKKQAFSENKNNSSDKDPFFTMETELEFMQIEAKSHMNSVENKGIEIKDIDIGLVDFPAIINGNEVLLCWRQGEARIGYFHGRQEGFSGRQAIE</sequence>
<evidence type="ECO:0000313" key="2">
    <source>
        <dbReference type="EMBL" id="QGQ95901.1"/>
    </source>
</evidence>
<dbReference type="EMBL" id="CP034235">
    <property type="protein sequence ID" value="QGQ95901.1"/>
    <property type="molecule type" value="Genomic_DNA"/>
</dbReference>
<gene>
    <name evidence="2" type="ORF">EHS13_13955</name>
</gene>
<evidence type="ECO:0000256" key="1">
    <source>
        <dbReference type="SAM" id="Coils"/>
    </source>
</evidence>
<keyword evidence="3" id="KW-1185">Reference proteome</keyword>
<proteinExistence type="predicted"/>
<protein>
    <submittedName>
        <fullName evidence="2">DUF2203 family protein</fullName>
    </submittedName>
</protein>
<dbReference type="AlphaFoldDB" id="A0A6B8RHE4"/>
<dbReference type="RefSeq" id="WP_155700936.1">
    <property type="nucleotide sequence ID" value="NZ_CP034235.1"/>
</dbReference>
<dbReference type="InterPro" id="IPR018699">
    <property type="entry name" value="DUF2203"/>
</dbReference>
<keyword evidence="1" id="KW-0175">Coiled coil</keyword>
<dbReference type="PIRSF" id="PIRSF016498">
    <property type="entry name" value="UCP016498"/>
    <property type="match status" value="1"/>
</dbReference>
<organism evidence="2 3">
    <name type="scientific">Paenibacillus psychroresistens</name>
    <dbReference type="NCBI Taxonomy" id="1778678"/>
    <lineage>
        <taxon>Bacteria</taxon>
        <taxon>Bacillati</taxon>
        <taxon>Bacillota</taxon>
        <taxon>Bacilli</taxon>
        <taxon>Bacillales</taxon>
        <taxon>Paenibacillaceae</taxon>
        <taxon>Paenibacillus</taxon>
    </lineage>
</organism>
<name>A0A6B8RHE4_9BACL</name>
<dbReference type="KEGG" id="ppsc:EHS13_13955"/>
<accession>A0A6B8RHE4</accession>
<dbReference type="OrthoDB" id="9802910at2"/>